<dbReference type="Proteomes" id="UP000287243">
    <property type="component" value="Chromosome"/>
</dbReference>
<dbReference type="Pfam" id="PF14559">
    <property type="entry name" value="TPR_19"/>
    <property type="match status" value="1"/>
</dbReference>
<evidence type="ECO:0000256" key="2">
    <source>
        <dbReference type="ARBA" id="ARBA00022803"/>
    </source>
</evidence>
<dbReference type="InterPro" id="IPR013105">
    <property type="entry name" value="TPR_2"/>
</dbReference>
<feature type="transmembrane region" description="Helical" evidence="4">
    <location>
        <begin position="130"/>
        <end position="151"/>
    </location>
</feature>
<dbReference type="EMBL" id="CP019384">
    <property type="protein sequence ID" value="QAT17662.1"/>
    <property type="molecule type" value="Genomic_DNA"/>
</dbReference>
<dbReference type="InterPro" id="IPR052346">
    <property type="entry name" value="O-mannosyl-transferase_TMTC"/>
</dbReference>
<name>A0A410P6D8_VELA1</name>
<evidence type="ECO:0000256" key="4">
    <source>
        <dbReference type="SAM" id="Phobius"/>
    </source>
</evidence>
<evidence type="ECO:0000313" key="6">
    <source>
        <dbReference type="Proteomes" id="UP000287243"/>
    </source>
</evidence>
<keyword evidence="4" id="KW-1133">Transmembrane helix</keyword>
<evidence type="ECO:0000256" key="1">
    <source>
        <dbReference type="ARBA" id="ARBA00022737"/>
    </source>
</evidence>
<feature type="transmembrane region" description="Helical" evidence="4">
    <location>
        <begin position="158"/>
        <end position="175"/>
    </location>
</feature>
<keyword evidence="2 3" id="KW-0802">TPR repeat</keyword>
<dbReference type="Pfam" id="PF13432">
    <property type="entry name" value="TPR_16"/>
    <property type="match status" value="1"/>
</dbReference>
<feature type="transmembrane region" description="Helical" evidence="4">
    <location>
        <begin position="187"/>
        <end position="205"/>
    </location>
</feature>
<evidence type="ECO:0000256" key="3">
    <source>
        <dbReference type="PROSITE-ProRule" id="PRU00339"/>
    </source>
</evidence>
<feature type="transmembrane region" description="Helical" evidence="4">
    <location>
        <begin position="349"/>
        <end position="367"/>
    </location>
</feature>
<sequence length="748" mass="85345">MFFLSTPCRFCYNGRLKDALFWKHFPTTMSMPRLSVQDIRRTFLDRYAEHSRLILACLLAVIVLLVFLPSLRNGFINWDDQVYVLDNSSIKALTGANLHKIFTSYYVSNYQPLTLLSFLVNYQIGHLEPFGYHLTNLLLHLLNGLLVFWLVRLLRGRAAFAFFVALLFSIHPLRAESVAWVAERKDVLYAFFYLGALVSYVYYLQRGLRSRYLWLTLALFVLSLLSKSMAVTLPVILFCFDYFLRRRPDLHMFLEKIPFFVLSAFFALVALYSVYGGSHDIVGLAAAERFHNGPLFTLAFYLGRIFWPAGLSAYYPADVFYATAYRLSSYLWPLAFFSVFVLAVRRSRAVVFGCLFFVVSLLPLLQFLPMGDTKVADRFVYVASIGIFFILAEGFFRLWDKIGGRVTGIRVFLVVLLAAVALFCATTTYRRCRVWETSVTFWTDILKKYPQVVIAYNNRGLAFINEGSYRKALMDSTEMSRIIDERYTLYKGYYQLYNANLAILYYLSEGQYRKAIEVSEAAIKADPDKRYRYQINLAVAYASLGDAARAEELLRESIARDPEARVEAYYNLALVAVNRNALPEAEDFLRRSLQENPDFGLAHEALAAIFYKQGKLDEAIAHYKRAVASGPQDVAAYNGLVTAMMAKEEYAAAWPYARQAVKKMPEDIGALSNLGSVLCALGRPQEAIPVFQRALSLAPSSGLVHNNICFAYYLNGDCRRAEAHCRKARSLSYPVPDLLWQKLDTCRP</sequence>
<feature type="repeat" description="TPR" evidence="3">
    <location>
        <begin position="668"/>
        <end position="701"/>
    </location>
</feature>
<organism evidence="5 6">
    <name type="scientific">Velamenicoccus archaeovorus</name>
    <dbReference type="NCBI Taxonomy" id="1930593"/>
    <lineage>
        <taxon>Bacteria</taxon>
        <taxon>Pseudomonadati</taxon>
        <taxon>Candidatus Omnitrophota</taxon>
        <taxon>Candidatus Velamenicoccus</taxon>
    </lineage>
</organism>
<keyword evidence="4" id="KW-0472">Membrane</keyword>
<protein>
    <submittedName>
        <fullName evidence="5">Transmembrane and TPR repeat-containing protein</fullName>
    </submittedName>
</protein>
<proteinExistence type="predicted"/>
<keyword evidence="6" id="KW-1185">Reference proteome</keyword>
<evidence type="ECO:0000313" key="5">
    <source>
        <dbReference type="EMBL" id="QAT17662.1"/>
    </source>
</evidence>
<feature type="transmembrane region" description="Helical" evidence="4">
    <location>
        <begin position="379"/>
        <end position="399"/>
    </location>
</feature>
<dbReference type="AlphaFoldDB" id="A0A410P6D8"/>
<accession>A0A410P6D8</accession>
<dbReference type="SMART" id="SM00028">
    <property type="entry name" value="TPR"/>
    <property type="match status" value="7"/>
</dbReference>
<dbReference type="PROSITE" id="PS50005">
    <property type="entry name" value="TPR"/>
    <property type="match status" value="3"/>
</dbReference>
<feature type="transmembrane region" description="Helical" evidence="4">
    <location>
        <begin position="257"/>
        <end position="275"/>
    </location>
</feature>
<keyword evidence="1" id="KW-0677">Repeat</keyword>
<dbReference type="SUPFAM" id="SSF48452">
    <property type="entry name" value="TPR-like"/>
    <property type="match status" value="2"/>
</dbReference>
<dbReference type="InterPro" id="IPR011990">
    <property type="entry name" value="TPR-like_helical_dom_sf"/>
</dbReference>
<dbReference type="Pfam" id="PF07719">
    <property type="entry name" value="TPR_2"/>
    <property type="match status" value="1"/>
</dbReference>
<feature type="transmembrane region" description="Helical" evidence="4">
    <location>
        <begin position="411"/>
        <end position="429"/>
    </location>
</feature>
<feature type="repeat" description="TPR" evidence="3">
    <location>
        <begin position="600"/>
        <end position="633"/>
    </location>
</feature>
<dbReference type="Gene3D" id="1.25.40.10">
    <property type="entry name" value="Tetratricopeptide repeat domain"/>
    <property type="match status" value="1"/>
</dbReference>
<feature type="transmembrane region" description="Helical" evidence="4">
    <location>
        <begin position="212"/>
        <end position="237"/>
    </location>
</feature>
<keyword evidence="4 5" id="KW-0812">Transmembrane</keyword>
<dbReference type="InterPro" id="IPR019734">
    <property type="entry name" value="TPR_rpt"/>
</dbReference>
<feature type="repeat" description="TPR" evidence="3">
    <location>
        <begin position="566"/>
        <end position="599"/>
    </location>
</feature>
<feature type="transmembrane region" description="Helical" evidence="4">
    <location>
        <begin position="295"/>
        <end position="315"/>
    </location>
</feature>
<feature type="transmembrane region" description="Helical" evidence="4">
    <location>
        <begin position="53"/>
        <end position="71"/>
    </location>
</feature>
<reference evidence="5 6" key="1">
    <citation type="submission" date="2017-01" db="EMBL/GenBank/DDBJ databases">
        <title>First insights into the biology of 'candidatus Vampirococcus archaeovorus'.</title>
        <authorList>
            <person name="Kizina J."/>
            <person name="Jordan S."/>
            <person name="Stueber K."/>
            <person name="Reinhardt R."/>
            <person name="Harder J."/>
        </authorList>
    </citation>
    <scope>NUCLEOTIDE SEQUENCE [LARGE SCALE GENOMIC DNA]</scope>
    <source>
        <strain evidence="5 6">LiM</strain>
    </source>
</reference>
<dbReference type="KEGG" id="vai:BU251_07990"/>
<dbReference type="PANTHER" id="PTHR44227">
    <property type="match status" value="1"/>
</dbReference>
<gene>
    <name evidence="5" type="ORF">BU251_07990</name>
</gene>
<feature type="transmembrane region" description="Helical" evidence="4">
    <location>
        <begin position="327"/>
        <end position="344"/>
    </location>
</feature>
<dbReference type="PANTHER" id="PTHR44227:SF3">
    <property type="entry name" value="PROTEIN O-MANNOSYL-TRANSFERASE TMTC4"/>
    <property type="match status" value="1"/>
</dbReference>